<proteinExistence type="predicted"/>
<protein>
    <submittedName>
        <fullName evidence="8">Nucleolar protein 4</fullName>
    </submittedName>
</protein>
<comment type="caution">
    <text evidence="8">The sequence shown here is derived from an EMBL/GenBank/DDBJ whole genome shotgun (WGS) entry which is preliminary data.</text>
</comment>
<feature type="region of interest" description="Disordered" evidence="6">
    <location>
        <begin position="245"/>
        <end position="289"/>
    </location>
</feature>
<dbReference type="GO" id="GO:0005730">
    <property type="term" value="C:nucleolus"/>
    <property type="evidence" value="ECO:0007669"/>
    <property type="project" value="TreeGrafter"/>
</dbReference>
<feature type="compositionally biased region" description="Basic and acidic residues" evidence="6">
    <location>
        <begin position="675"/>
        <end position="691"/>
    </location>
</feature>
<feature type="domain" description="RRM" evidence="7">
    <location>
        <begin position="534"/>
        <end position="666"/>
    </location>
</feature>
<evidence type="ECO:0000256" key="5">
    <source>
        <dbReference type="PROSITE-ProRule" id="PRU00176"/>
    </source>
</evidence>
<feature type="compositionally biased region" description="Basic and acidic residues" evidence="6">
    <location>
        <begin position="11"/>
        <end position="24"/>
    </location>
</feature>
<feature type="region of interest" description="Disordered" evidence="6">
    <location>
        <begin position="674"/>
        <end position="792"/>
    </location>
</feature>
<dbReference type="PANTHER" id="PTHR48039:SF5">
    <property type="entry name" value="RNA-BINDING PROTEIN 28"/>
    <property type="match status" value="1"/>
</dbReference>
<dbReference type="AlphaFoldDB" id="A0A0F2MG26"/>
<dbReference type="GO" id="GO:0003729">
    <property type="term" value="F:mRNA binding"/>
    <property type="evidence" value="ECO:0007669"/>
    <property type="project" value="TreeGrafter"/>
</dbReference>
<reference evidence="8 9" key="2">
    <citation type="journal article" date="2015" name="Eukaryot. Cell">
        <title>Asexual propagation of a virulent clone complex in a human and feline outbreak of sporotrichosis.</title>
        <authorList>
            <person name="Teixeira Mde M."/>
            <person name="Rodrigues A.M."/>
            <person name="Tsui C.K."/>
            <person name="de Almeida L.G."/>
            <person name="Van Diepeningen A.D."/>
            <person name="van den Ende B.G."/>
            <person name="Fernandes G.F."/>
            <person name="Kano R."/>
            <person name="Hamelin R.C."/>
            <person name="Lopes-Bezerra L.M."/>
            <person name="Vasconcelos A.T."/>
            <person name="de Hoog S."/>
            <person name="de Camargo Z.P."/>
            <person name="Felipe M.S."/>
        </authorList>
    </citation>
    <scope>NUCLEOTIDE SEQUENCE [LARGE SCALE GENOMIC DNA]</scope>
    <source>
        <strain evidence="8 9">1099-18</strain>
    </source>
</reference>
<comment type="subcellular location">
    <subcellularLocation>
        <location evidence="1">Nucleus</location>
    </subcellularLocation>
</comment>
<sequence>MAKSVTQKRRREAEADQERRHEESGDAQSAAITAPPNKKARVEERRSIFVRSLPTTATSEKLTEFFSEHFPVKHATVVTDPKTKESRGYGFVTFTDAEDAAEAKAKLDNQLLEGRRLRLEIAEPRSRPTATNASAKAIAGAAAAADKKKKREEDMLEARKAPKLIVRNLPWSVKTSQDLAALFRMYGKVKFADLPSSKGKLSGFGFVTLRGKKNAENAIVGVNGKVVDGRTLAVDFAVDKQKWEELQQKDSGDNIDDAEETKDAKSPKTKTSKAGKEASGPPKTAEQLQAEEDMRNFMKDNMENLEEEEDDDDDAKDDDTTSDEEGSEDDEEKEWEDDDEEEDEDEVEAPKKVLTTDNSSTLFVRNLPFTTTDAELKSHFSKFGPLRYARIVMDRATDRPAGTGFVCFVSEEDAKACVRTAPRAQKPAVTGKHSVLQDERVDRDGRYTLNGRVLQVAQAVSKAEATKLFEEGPAAQRAREKDKRHLFLLSEGTIAVGSPLYNLLPAPEIKMREASVKQRQTMIKSNPSLSLSLTRLAIRNIPRHIDSKGLKELARKAVVGFATDVKEGRRQPLARDEIARGGQQDREAEQLRRAKGKGVVKQAKVVFETEKGTKVDESNEGGKSRGYGFIEYWSHRWALTALRWLNGHAVQNGNKTNRLIVEFAIENANVVARRKANEERSRNPRPPRPEGEANDETNGPSNGRPRGNSKFGKFDKSGKSQKPSEKPGKFSRAENFNKSTKNKKGASEQGGEKTLAQASKAAKAAAKTGKGDTGADGVRPSKKERADAKLAVRQQIIQRKRMMRKKKGASRG</sequence>
<feature type="compositionally biased region" description="Basic residues" evidence="6">
    <location>
        <begin position="1"/>
        <end position="10"/>
    </location>
</feature>
<dbReference type="SUPFAM" id="SSF54928">
    <property type="entry name" value="RNA-binding domain, RBD"/>
    <property type="match status" value="4"/>
</dbReference>
<dbReference type="Gene3D" id="3.30.70.330">
    <property type="match status" value="4"/>
</dbReference>
<evidence type="ECO:0000313" key="9">
    <source>
        <dbReference type="Proteomes" id="UP000033710"/>
    </source>
</evidence>
<dbReference type="CDD" id="cd12676">
    <property type="entry name" value="RRM3_Nop4p"/>
    <property type="match status" value="1"/>
</dbReference>
<keyword evidence="3 5" id="KW-0694">RNA-binding</keyword>
<dbReference type="KEGG" id="ssck:SPSK_07082"/>
<evidence type="ECO:0000256" key="2">
    <source>
        <dbReference type="ARBA" id="ARBA00022737"/>
    </source>
</evidence>
<dbReference type="VEuPathDB" id="FungiDB:SPSK_07082"/>
<feature type="compositionally biased region" description="Acidic residues" evidence="6">
    <location>
        <begin position="305"/>
        <end position="347"/>
    </location>
</feature>
<dbReference type="RefSeq" id="XP_016591329.1">
    <property type="nucleotide sequence ID" value="XM_016733751.1"/>
</dbReference>
<keyword evidence="4" id="KW-0539">Nucleus</keyword>
<gene>
    <name evidence="8" type="ORF">SPSK_07082</name>
</gene>
<feature type="region of interest" description="Disordered" evidence="6">
    <location>
        <begin position="305"/>
        <end position="354"/>
    </location>
</feature>
<feature type="compositionally biased region" description="Basic and acidic residues" evidence="6">
    <location>
        <begin position="712"/>
        <end position="732"/>
    </location>
</feature>
<organism evidence="8 9">
    <name type="scientific">Sporothrix schenckii 1099-18</name>
    <dbReference type="NCBI Taxonomy" id="1397361"/>
    <lineage>
        <taxon>Eukaryota</taxon>
        <taxon>Fungi</taxon>
        <taxon>Dikarya</taxon>
        <taxon>Ascomycota</taxon>
        <taxon>Pezizomycotina</taxon>
        <taxon>Sordariomycetes</taxon>
        <taxon>Sordariomycetidae</taxon>
        <taxon>Ophiostomatales</taxon>
        <taxon>Ophiostomataceae</taxon>
        <taxon>Sporothrix</taxon>
    </lineage>
</organism>
<dbReference type="InterPro" id="IPR034808">
    <property type="entry name" value="Nop4p_RRM3"/>
</dbReference>
<evidence type="ECO:0000313" key="8">
    <source>
        <dbReference type="EMBL" id="KJR88653.1"/>
    </source>
</evidence>
<evidence type="ECO:0000256" key="1">
    <source>
        <dbReference type="ARBA" id="ARBA00004123"/>
    </source>
</evidence>
<evidence type="ECO:0000256" key="4">
    <source>
        <dbReference type="ARBA" id="ARBA00023242"/>
    </source>
</evidence>
<keyword evidence="2" id="KW-0677">Repeat</keyword>
<dbReference type="InterPro" id="IPR051945">
    <property type="entry name" value="RRM_MRD1_RNA_proc_ribogen"/>
</dbReference>
<dbReference type="InterPro" id="IPR000504">
    <property type="entry name" value="RRM_dom"/>
</dbReference>
<evidence type="ECO:0000256" key="3">
    <source>
        <dbReference type="ARBA" id="ARBA00022884"/>
    </source>
</evidence>
<feature type="domain" description="RRM" evidence="7">
    <location>
        <begin position="162"/>
        <end position="239"/>
    </location>
</feature>
<dbReference type="OrthoDB" id="267048at2759"/>
<feature type="domain" description="RRM" evidence="7">
    <location>
        <begin position="46"/>
        <end position="124"/>
    </location>
</feature>
<dbReference type="Pfam" id="PF00076">
    <property type="entry name" value="RRM_1"/>
    <property type="match status" value="3"/>
</dbReference>
<feature type="compositionally biased region" description="Basic and acidic residues" evidence="6">
    <location>
        <begin position="779"/>
        <end position="790"/>
    </location>
</feature>
<name>A0A0F2MG26_SPOSC</name>
<dbReference type="SMART" id="SM00360">
    <property type="entry name" value="RRM"/>
    <property type="match status" value="4"/>
</dbReference>
<dbReference type="Proteomes" id="UP000033710">
    <property type="component" value="Unassembled WGS sequence"/>
</dbReference>
<feature type="region of interest" description="Disordered" evidence="6">
    <location>
        <begin position="1"/>
        <end position="43"/>
    </location>
</feature>
<dbReference type="PROSITE" id="PS50102">
    <property type="entry name" value="RRM"/>
    <property type="match status" value="4"/>
</dbReference>
<dbReference type="InterPro" id="IPR035979">
    <property type="entry name" value="RBD_domain_sf"/>
</dbReference>
<evidence type="ECO:0000259" key="7">
    <source>
        <dbReference type="PROSITE" id="PS50102"/>
    </source>
</evidence>
<dbReference type="FunFam" id="3.30.70.330:FF:000406">
    <property type="entry name" value="Related to Nucleolar protein NOP4"/>
    <property type="match status" value="1"/>
</dbReference>
<reference evidence="8 9" key="1">
    <citation type="journal article" date="2014" name="BMC Genomics">
        <title>Comparative genomics of the major fungal agents of human and animal Sporotrichosis: Sporothrix schenckii and Sporothrix brasiliensis.</title>
        <authorList>
            <person name="Teixeira M.M."/>
            <person name="de Almeida L.G."/>
            <person name="Kubitschek-Barreira P."/>
            <person name="Alves F.L."/>
            <person name="Kioshima E.S."/>
            <person name="Abadio A.K."/>
            <person name="Fernandes L."/>
            <person name="Derengowski L.S."/>
            <person name="Ferreira K.S."/>
            <person name="Souza R.C."/>
            <person name="Ruiz J.C."/>
            <person name="de Andrade N.C."/>
            <person name="Paes H.C."/>
            <person name="Nicola A.M."/>
            <person name="Albuquerque P."/>
            <person name="Gerber A.L."/>
            <person name="Martins V.P."/>
            <person name="Peconick L.D."/>
            <person name="Neto A.V."/>
            <person name="Chaucanez C.B."/>
            <person name="Silva P.A."/>
            <person name="Cunha O.L."/>
            <person name="de Oliveira F.F."/>
            <person name="dos Santos T.C."/>
            <person name="Barros A.L."/>
            <person name="Soares M.A."/>
            <person name="de Oliveira L.M."/>
            <person name="Marini M.M."/>
            <person name="Villalobos-Duno H."/>
            <person name="Cunha M.M."/>
            <person name="de Hoog S."/>
            <person name="da Silveira J.F."/>
            <person name="Henrissat B."/>
            <person name="Nino-Vega G.A."/>
            <person name="Cisalpino P.S."/>
            <person name="Mora-Montes H.M."/>
            <person name="Almeida S.R."/>
            <person name="Stajich J.E."/>
            <person name="Lopes-Bezerra L.M."/>
            <person name="Vasconcelos A.T."/>
            <person name="Felipe M.S."/>
        </authorList>
    </citation>
    <scope>NUCLEOTIDE SEQUENCE [LARGE SCALE GENOMIC DNA]</scope>
    <source>
        <strain evidence="8 9">1099-18</strain>
    </source>
</reference>
<dbReference type="PANTHER" id="PTHR48039">
    <property type="entry name" value="RNA-BINDING MOTIF PROTEIN 14B"/>
    <property type="match status" value="1"/>
</dbReference>
<dbReference type="InterPro" id="IPR012677">
    <property type="entry name" value="Nucleotide-bd_a/b_plait_sf"/>
</dbReference>
<dbReference type="GeneID" id="27669028"/>
<accession>A0A0F2MG26</accession>
<dbReference type="EMBL" id="AXCR01000004">
    <property type="protein sequence ID" value="KJR88653.1"/>
    <property type="molecule type" value="Genomic_DNA"/>
</dbReference>
<evidence type="ECO:0000256" key="6">
    <source>
        <dbReference type="SAM" id="MobiDB-lite"/>
    </source>
</evidence>
<feature type="domain" description="RRM" evidence="7">
    <location>
        <begin position="360"/>
        <end position="461"/>
    </location>
</feature>